<proteinExistence type="predicted"/>
<name>A0ABX7F1S0_9HYPH</name>
<dbReference type="EMBL" id="CP032406">
    <property type="protein sequence ID" value="QRF54251.1"/>
    <property type="molecule type" value="Genomic_DNA"/>
</dbReference>
<accession>A0ABX7F1S0</accession>
<dbReference type="Proteomes" id="UP000596351">
    <property type="component" value="Plasmid p1"/>
</dbReference>
<geneLocation type="plasmid" evidence="1 2">
    <name>p1</name>
</geneLocation>
<organism evidence="1 2">
    <name type="scientific">Rhizobium rosettiformans</name>
    <dbReference type="NCBI Taxonomy" id="1368430"/>
    <lineage>
        <taxon>Bacteria</taxon>
        <taxon>Pseudomonadati</taxon>
        <taxon>Pseudomonadota</taxon>
        <taxon>Alphaproteobacteria</taxon>
        <taxon>Hyphomicrobiales</taxon>
        <taxon>Rhizobiaceae</taxon>
        <taxon>Rhizobium/Agrobacterium group</taxon>
        <taxon>Rhizobium</taxon>
    </lineage>
</organism>
<protein>
    <submittedName>
        <fullName evidence="1">Uncharacterized protein</fullName>
    </submittedName>
</protein>
<keyword evidence="2" id="KW-1185">Reference proteome</keyword>
<keyword evidence="1" id="KW-0614">Plasmid</keyword>
<evidence type="ECO:0000313" key="1">
    <source>
        <dbReference type="EMBL" id="QRF54251.1"/>
    </source>
</evidence>
<reference evidence="1 2" key="1">
    <citation type="submission" date="2018-09" db="EMBL/GenBank/DDBJ databases">
        <title>Rhizobium sp. MAE2-X.</title>
        <authorList>
            <person name="Lee Y."/>
            <person name="Jeon C.O."/>
        </authorList>
    </citation>
    <scope>NUCLEOTIDE SEQUENCE [LARGE SCALE GENOMIC DNA]</scope>
    <source>
        <strain evidence="1 2">MAE2-X</strain>
        <plasmid evidence="1 2">p1</plasmid>
    </source>
</reference>
<sequence>MAMEILACTVPISTSSINLVCRDQSFDRLHVAQQFGMLADPADFSAGEGHGHHQHVFLPFGEEAATALPPLQIPVPHAREDQETEGELAERHASTFDNPVRGCRKCPKHQA</sequence>
<gene>
    <name evidence="1" type="ORF">D4A92_22205</name>
</gene>
<evidence type="ECO:0000313" key="2">
    <source>
        <dbReference type="Proteomes" id="UP000596351"/>
    </source>
</evidence>